<dbReference type="OrthoDB" id="9806524at2"/>
<dbReference type="InterPro" id="IPR010836">
    <property type="entry name" value="SapC"/>
</dbReference>
<dbReference type="RefSeq" id="WP_013346434.1">
    <property type="nucleotide sequence ID" value="NC_014541.1"/>
</dbReference>
<gene>
    <name evidence="1" type="ordered locus">Fbal_2926</name>
</gene>
<dbReference type="KEGG" id="fbl:Fbal_2926"/>
<name>E1ST94_FERBD</name>
<protein>
    <submittedName>
        <fullName evidence="1">SapC family protein</fullName>
    </submittedName>
</protein>
<dbReference type="EMBL" id="CP002209">
    <property type="protein sequence ID" value="ADN77128.1"/>
    <property type="molecule type" value="Genomic_DNA"/>
</dbReference>
<dbReference type="STRING" id="550540.Fbal_2926"/>
<reference evidence="1 2" key="1">
    <citation type="journal article" date="2010" name="Stand. Genomic Sci.">
        <title>Complete genome sequence of Ferrimonas balearica type strain (PAT).</title>
        <authorList>
            <person name="Nolan M."/>
            <person name="Sikorski J."/>
            <person name="Davenport K."/>
            <person name="Lucas S."/>
            <person name="Glavina Del Rio T."/>
            <person name="Tice H."/>
            <person name="Cheng J."/>
            <person name="Goodwin L."/>
            <person name="Pitluck S."/>
            <person name="Liolios K."/>
            <person name="Ivanova N."/>
            <person name="Mavromatis K."/>
            <person name="Ovchinnikova G."/>
            <person name="Pati A."/>
            <person name="Chen A."/>
            <person name="Palaniappan K."/>
            <person name="Land M."/>
            <person name="Hauser L."/>
            <person name="Chang Y."/>
            <person name="Jeffries C."/>
            <person name="Tapia R."/>
            <person name="Brettin T."/>
            <person name="Detter J."/>
            <person name="Han C."/>
            <person name="Yasawong M."/>
            <person name="Rohde M."/>
            <person name="Tindall B."/>
            <person name="Goker M."/>
            <person name="Woyke T."/>
            <person name="Bristow J."/>
            <person name="Eisen J."/>
            <person name="Markowitz V."/>
            <person name="Hugenholtz P."/>
            <person name="Kyrpides N."/>
            <person name="Klenk H."/>
            <person name="Lapidus A."/>
        </authorList>
    </citation>
    <scope>NUCLEOTIDE SEQUENCE [LARGE SCALE GENOMIC DNA]</scope>
    <source>
        <strain evidence="2">DSM 9799 / CCM 4581 / KCTC 23876 / PAT</strain>
    </source>
</reference>
<evidence type="ECO:0000313" key="1">
    <source>
        <dbReference type="EMBL" id="ADN77128.1"/>
    </source>
</evidence>
<dbReference type="eggNOG" id="COG1262">
    <property type="taxonomic scope" value="Bacteria"/>
</dbReference>
<dbReference type="AlphaFoldDB" id="E1ST94"/>
<dbReference type="GeneID" id="67183150"/>
<evidence type="ECO:0000313" key="2">
    <source>
        <dbReference type="Proteomes" id="UP000006683"/>
    </source>
</evidence>
<dbReference type="Pfam" id="PF07277">
    <property type="entry name" value="SapC"/>
    <property type="match status" value="1"/>
</dbReference>
<proteinExistence type="predicted"/>
<sequence>MEAQIVPLQQEKHANTKIKDDPGFAHVKEQHIVPVVVHEFVRASNEFPILFVKNAETGQFRAVLMLGLKPGENYFAGDTWKGLYIPAAVTHYPLALVPDMQNPGQLMMAVNTASDRVSEAEGNALFEGSEPSEYLQRKKESLGRFVESDQITTAFVTKLNELELLENRTLNLKIQGDEYNIGGIYMVNEQKLNELSDEAFGELRKRGFLPLVYAHLFSLHQVNRLADKKVNG</sequence>
<accession>E1ST94</accession>
<dbReference type="HOGENOM" id="CLU_074824_1_1_6"/>
<keyword evidence="2" id="KW-1185">Reference proteome</keyword>
<dbReference type="Proteomes" id="UP000006683">
    <property type="component" value="Chromosome"/>
</dbReference>
<organism evidence="1 2">
    <name type="scientific">Ferrimonas balearica (strain DSM 9799 / CCM 4581 / KCTC 23876 / PAT)</name>
    <dbReference type="NCBI Taxonomy" id="550540"/>
    <lineage>
        <taxon>Bacteria</taxon>
        <taxon>Pseudomonadati</taxon>
        <taxon>Pseudomonadota</taxon>
        <taxon>Gammaproteobacteria</taxon>
        <taxon>Alteromonadales</taxon>
        <taxon>Ferrimonadaceae</taxon>
        <taxon>Ferrimonas</taxon>
    </lineage>
</organism>